<proteinExistence type="predicted"/>
<keyword evidence="1" id="KW-0812">Transmembrane</keyword>
<feature type="transmembrane region" description="Helical" evidence="1">
    <location>
        <begin position="79"/>
        <end position="100"/>
    </location>
</feature>
<dbReference type="EMBL" id="UINC01040483">
    <property type="protein sequence ID" value="SVB40418.1"/>
    <property type="molecule type" value="Genomic_DNA"/>
</dbReference>
<feature type="transmembrane region" description="Helical" evidence="1">
    <location>
        <begin position="164"/>
        <end position="183"/>
    </location>
</feature>
<evidence type="ECO:0000256" key="1">
    <source>
        <dbReference type="SAM" id="Phobius"/>
    </source>
</evidence>
<feature type="domain" description="EamA" evidence="2">
    <location>
        <begin position="18"/>
        <end position="151"/>
    </location>
</feature>
<reference evidence="3" key="1">
    <citation type="submission" date="2018-05" db="EMBL/GenBank/DDBJ databases">
        <authorList>
            <person name="Lanie J.A."/>
            <person name="Ng W.-L."/>
            <person name="Kazmierczak K.M."/>
            <person name="Andrzejewski T.M."/>
            <person name="Davidsen T.M."/>
            <person name="Wayne K.J."/>
            <person name="Tettelin H."/>
            <person name="Glass J.I."/>
            <person name="Rusch D."/>
            <person name="Podicherti R."/>
            <person name="Tsui H.-C.T."/>
            <person name="Winkler M.E."/>
        </authorList>
    </citation>
    <scope>NUCLEOTIDE SEQUENCE</scope>
</reference>
<feature type="non-terminal residue" evidence="3">
    <location>
        <position position="190"/>
    </location>
</feature>
<dbReference type="InterPro" id="IPR000620">
    <property type="entry name" value="EamA_dom"/>
</dbReference>
<gene>
    <name evidence="3" type="ORF">METZ01_LOCUS193272</name>
</gene>
<dbReference type="InterPro" id="IPR037185">
    <property type="entry name" value="EmrE-like"/>
</dbReference>
<organism evidence="3">
    <name type="scientific">marine metagenome</name>
    <dbReference type="NCBI Taxonomy" id="408172"/>
    <lineage>
        <taxon>unclassified sequences</taxon>
        <taxon>metagenomes</taxon>
        <taxon>ecological metagenomes</taxon>
    </lineage>
</organism>
<evidence type="ECO:0000259" key="2">
    <source>
        <dbReference type="Pfam" id="PF00892"/>
    </source>
</evidence>
<feature type="transmembrane region" description="Helical" evidence="1">
    <location>
        <begin position="106"/>
        <end position="128"/>
    </location>
</feature>
<sequence>MDQAKKVGSATVTSAQRWAIPMITGSTLLISVNGLIIRSIESANEWQIILYRQLFFVPALLLVLAYQYRTRLPGLFRQVGWAGLGAAVSLGLANPIFIVAMSHTTVANALFTISSAPLITAVLARVFLKEKITRPTFIAVLIAMSGIAVMVGDGFISGAVFGNLLALLCAFFFSIFVICLRIGKDRNMLP</sequence>
<dbReference type="Pfam" id="PF00892">
    <property type="entry name" value="EamA"/>
    <property type="match status" value="1"/>
</dbReference>
<evidence type="ECO:0000313" key="3">
    <source>
        <dbReference type="EMBL" id="SVB40418.1"/>
    </source>
</evidence>
<feature type="transmembrane region" description="Helical" evidence="1">
    <location>
        <begin position="137"/>
        <end position="158"/>
    </location>
</feature>
<dbReference type="AlphaFoldDB" id="A0A382DPX8"/>
<accession>A0A382DPX8</accession>
<keyword evidence="1" id="KW-0472">Membrane</keyword>
<dbReference type="PANTHER" id="PTHR22911">
    <property type="entry name" value="ACYL-MALONYL CONDENSING ENZYME-RELATED"/>
    <property type="match status" value="1"/>
</dbReference>
<name>A0A382DPX8_9ZZZZ</name>
<keyword evidence="1" id="KW-1133">Transmembrane helix</keyword>
<protein>
    <recommendedName>
        <fullName evidence="2">EamA domain-containing protein</fullName>
    </recommendedName>
</protein>
<feature type="transmembrane region" description="Helical" evidence="1">
    <location>
        <begin position="18"/>
        <end position="37"/>
    </location>
</feature>
<feature type="transmembrane region" description="Helical" evidence="1">
    <location>
        <begin position="49"/>
        <end position="67"/>
    </location>
</feature>
<dbReference type="GO" id="GO:0016020">
    <property type="term" value="C:membrane"/>
    <property type="evidence" value="ECO:0007669"/>
    <property type="project" value="InterPro"/>
</dbReference>
<dbReference type="SUPFAM" id="SSF103481">
    <property type="entry name" value="Multidrug resistance efflux transporter EmrE"/>
    <property type="match status" value="1"/>
</dbReference>